<sequence>MPEDKKHQVIDFVEFLNNKQQSELVTAMDDIISENKEALLDLAK</sequence>
<evidence type="ECO:0000313" key="2">
    <source>
        <dbReference type="Proteomes" id="UP000216752"/>
    </source>
</evidence>
<proteinExistence type="predicted"/>
<dbReference type="EMBL" id="CP155573">
    <property type="protein sequence ID" value="XFO66473.1"/>
    <property type="molecule type" value="Genomic_DNA"/>
</dbReference>
<gene>
    <name evidence="1" type="ORF">SPSIL_026230</name>
</gene>
<evidence type="ECO:0008006" key="3">
    <source>
        <dbReference type="Google" id="ProtNLM"/>
    </source>
</evidence>
<organism evidence="1 2">
    <name type="scientific">Sporomusa silvacetica DSM 10669</name>
    <dbReference type="NCBI Taxonomy" id="1123289"/>
    <lineage>
        <taxon>Bacteria</taxon>
        <taxon>Bacillati</taxon>
        <taxon>Bacillota</taxon>
        <taxon>Negativicutes</taxon>
        <taxon>Selenomonadales</taxon>
        <taxon>Sporomusaceae</taxon>
        <taxon>Sporomusa</taxon>
    </lineage>
</organism>
<dbReference type="Proteomes" id="UP000216752">
    <property type="component" value="Chromosome"/>
</dbReference>
<keyword evidence="2" id="KW-1185">Reference proteome</keyword>
<protein>
    <recommendedName>
        <fullName evidence="3">DUF2281 domain-containing protein</fullName>
    </recommendedName>
</protein>
<name>A0ABZ3IM29_9FIRM</name>
<evidence type="ECO:0000313" key="1">
    <source>
        <dbReference type="EMBL" id="XFO66473.1"/>
    </source>
</evidence>
<accession>A0ABZ3IM29</accession>
<reference evidence="1" key="1">
    <citation type="submission" date="2024-05" db="EMBL/GenBank/DDBJ databases">
        <title>Isolation and characterization of Sporomusa carbonis sp. nov., a carboxydotrophic hydrogenogen in the genus of Sporomusa isolated from a charcoal burning pile.</title>
        <authorList>
            <person name="Boeer T."/>
            <person name="Rosenbaum F."/>
            <person name="Eysell L."/>
            <person name="Mueller V."/>
            <person name="Daniel R."/>
            <person name="Poehlein A."/>
        </authorList>
    </citation>
    <scope>NUCLEOTIDE SEQUENCE [LARGE SCALE GENOMIC DNA]</scope>
    <source>
        <strain evidence="1">DSM 10669</strain>
    </source>
</reference>